<feature type="region of interest" description="Disordered" evidence="1">
    <location>
        <begin position="55"/>
        <end position="74"/>
    </location>
</feature>
<evidence type="ECO:0000256" key="1">
    <source>
        <dbReference type="SAM" id="MobiDB-lite"/>
    </source>
</evidence>
<feature type="compositionally biased region" description="Basic and acidic residues" evidence="1">
    <location>
        <begin position="223"/>
        <end position="232"/>
    </location>
</feature>
<organism evidence="3 4">
    <name type="scientific">Acacia crassicarpa</name>
    <name type="common">northern wattle</name>
    <dbReference type="NCBI Taxonomy" id="499986"/>
    <lineage>
        <taxon>Eukaryota</taxon>
        <taxon>Viridiplantae</taxon>
        <taxon>Streptophyta</taxon>
        <taxon>Embryophyta</taxon>
        <taxon>Tracheophyta</taxon>
        <taxon>Spermatophyta</taxon>
        <taxon>Magnoliopsida</taxon>
        <taxon>eudicotyledons</taxon>
        <taxon>Gunneridae</taxon>
        <taxon>Pentapetalae</taxon>
        <taxon>rosids</taxon>
        <taxon>fabids</taxon>
        <taxon>Fabales</taxon>
        <taxon>Fabaceae</taxon>
        <taxon>Caesalpinioideae</taxon>
        <taxon>mimosoid clade</taxon>
        <taxon>Acacieae</taxon>
        <taxon>Acacia</taxon>
    </lineage>
</organism>
<proteinExistence type="predicted"/>
<reference evidence="3" key="1">
    <citation type="submission" date="2023-10" db="EMBL/GenBank/DDBJ databases">
        <title>Chromosome-level genome of the transformable northern wattle, Acacia crassicarpa.</title>
        <authorList>
            <person name="Massaro I."/>
            <person name="Sinha N.R."/>
            <person name="Poethig S."/>
            <person name="Leichty A.R."/>
        </authorList>
    </citation>
    <scope>NUCLEOTIDE SEQUENCE</scope>
    <source>
        <strain evidence="3">Acra3RX</strain>
        <tissue evidence="3">Leaf</tissue>
    </source>
</reference>
<dbReference type="EMBL" id="JAWXYG010000001">
    <property type="protein sequence ID" value="KAK4283288.1"/>
    <property type="molecule type" value="Genomic_DNA"/>
</dbReference>
<evidence type="ECO:0000259" key="2">
    <source>
        <dbReference type="Pfam" id="PF25896"/>
    </source>
</evidence>
<keyword evidence="4" id="KW-1185">Reference proteome</keyword>
<feature type="compositionally biased region" description="Basic and acidic residues" evidence="1">
    <location>
        <begin position="323"/>
        <end position="356"/>
    </location>
</feature>
<dbReference type="InterPro" id="IPR058941">
    <property type="entry name" value="HTH_AT3G52170-like"/>
</dbReference>
<gene>
    <name evidence="3" type="ORF">QN277_000254</name>
</gene>
<feature type="compositionally biased region" description="Basic and acidic residues" evidence="1">
    <location>
        <begin position="182"/>
        <end position="191"/>
    </location>
</feature>
<dbReference type="Proteomes" id="UP001293593">
    <property type="component" value="Unassembled WGS sequence"/>
</dbReference>
<dbReference type="Pfam" id="PF25896">
    <property type="entry name" value="HTH_AT3G52170"/>
    <property type="match status" value="1"/>
</dbReference>
<comment type="caution">
    <text evidence="3">The sequence shown here is derived from an EMBL/GenBank/DDBJ whole genome shotgun (WGS) entry which is preliminary data.</text>
</comment>
<feature type="compositionally biased region" description="Basic and acidic residues" evidence="1">
    <location>
        <begin position="301"/>
        <end position="316"/>
    </location>
</feature>
<feature type="compositionally biased region" description="Basic and acidic residues" evidence="1">
    <location>
        <begin position="159"/>
        <end position="168"/>
    </location>
</feature>
<feature type="compositionally biased region" description="Polar residues" evidence="1">
    <location>
        <begin position="146"/>
        <end position="158"/>
    </location>
</feature>
<sequence>MRRKFLLAARGVISLSNHNLRLTRLSHSGTQKWVLIEAKKISGQSNTQWRGWSYAASVPSDKPNSQKRQRLSKDERRAMVESFVNKYRETNNGKFPYSKHVMKEVGGSYYVIREIIQELKYKSKLNSDNMDNNLVGKDNFNVNKLGTTETVKVPSDTSETVKKDRPIQDDSQPAMLDETDAGNEHLEDKRGPQTTSYEENLSKEAVITSSSQDSDFIAAESDQLPREAEPSKENQQTPIDVKTEEAESSYSDFVVSDTHPIKEEVHDISAPSSEMSGSSQSKSLDSELSDMENHMVMSKTNVEKAEYESREHDALKDPPGIDGPKHRMEQVERTSDVKESKIDNSNRETSDAEAPKKTTLWGNLKSFADGIMNIWKKL</sequence>
<accession>A0AAE1N4T9</accession>
<dbReference type="PANTHER" id="PTHR34568">
    <property type="entry name" value="RRM DOMAIN-CONTAINING PROTEIN"/>
    <property type="match status" value="1"/>
</dbReference>
<feature type="region of interest" description="Disordered" evidence="1">
    <location>
        <begin position="146"/>
        <end position="358"/>
    </location>
</feature>
<protein>
    <recommendedName>
        <fullName evidence="2">AT3G52170-like helix-turn-helix domain-containing protein</fullName>
    </recommendedName>
</protein>
<evidence type="ECO:0000313" key="3">
    <source>
        <dbReference type="EMBL" id="KAK4283288.1"/>
    </source>
</evidence>
<evidence type="ECO:0000313" key="4">
    <source>
        <dbReference type="Proteomes" id="UP001293593"/>
    </source>
</evidence>
<name>A0AAE1N4T9_9FABA</name>
<dbReference type="InterPro" id="IPR058942">
    <property type="entry name" value="AT3G52170-like"/>
</dbReference>
<feature type="compositionally biased region" description="Low complexity" evidence="1">
    <location>
        <begin position="269"/>
        <end position="283"/>
    </location>
</feature>
<dbReference type="AlphaFoldDB" id="A0AAE1N4T9"/>
<dbReference type="PANTHER" id="PTHR34568:SF4">
    <property type="entry name" value="OS02G0638000 PROTEIN"/>
    <property type="match status" value="1"/>
</dbReference>
<feature type="domain" description="AT3G52170-like helix-turn-helix" evidence="2">
    <location>
        <begin position="72"/>
        <end position="121"/>
    </location>
</feature>